<dbReference type="PRINTS" id="PR00258">
    <property type="entry name" value="SPERACTRCPTR"/>
</dbReference>
<dbReference type="GO" id="GO:0016020">
    <property type="term" value="C:membrane"/>
    <property type="evidence" value="ECO:0007669"/>
    <property type="project" value="InterPro"/>
</dbReference>
<evidence type="ECO:0000256" key="5">
    <source>
        <dbReference type="PROSITE-ProRule" id="PRU00196"/>
    </source>
</evidence>
<feature type="domain" description="SRCR" evidence="7">
    <location>
        <begin position="333"/>
        <end position="433"/>
    </location>
</feature>
<keyword evidence="6" id="KW-0812">Transmembrane</keyword>
<feature type="disulfide bond" evidence="5">
    <location>
        <begin position="207"/>
        <end position="271"/>
    </location>
</feature>
<feature type="domain" description="SRCR" evidence="7">
    <location>
        <begin position="182"/>
        <end position="282"/>
    </location>
</feature>
<keyword evidence="1" id="KW-0732">Signal</keyword>
<dbReference type="Proteomes" id="UP000246464">
    <property type="component" value="Chromosome 4"/>
</dbReference>
<name>A0A2U9B9E9_SCOMX</name>
<keyword evidence="8" id="KW-0675">Receptor</keyword>
<dbReference type="FunFam" id="3.10.250.10:FF:000003">
    <property type="entry name" value="Deleted in malignant brain tumors 1"/>
    <property type="match status" value="1"/>
</dbReference>
<feature type="disulfide bond" evidence="5">
    <location>
        <begin position="371"/>
        <end position="432"/>
    </location>
</feature>
<feature type="disulfide bond" evidence="5">
    <location>
        <begin position="508"/>
        <end position="569"/>
    </location>
</feature>
<feature type="disulfide bond" evidence="5">
    <location>
        <begin position="220"/>
        <end position="281"/>
    </location>
</feature>
<feature type="disulfide bond" evidence="5">
    <location>
        <begin position="123"/>
        <end position="133"/>
    </location>
</feature>
<proteinExistence type="predicted"/>
<feature type="domain" description="SRCR" evidence="7">
    <location>
        <begin position="470"/>
        <end position="570"/>
    </location>
</feature>
<dbReference type="InterPro" id="IPR036772">
    <property type="entry name" value="SRCR-like_dom_sf"/>
</dbReference>
<dbReference type="SUPFAM" id="SSF56487">
    <property type="entry name" value="SRCR-like"/>
    <property type="match status" value="4"/>
</dbReference>
<dbReference type="FunFam" id="3.10.250.10:FF:000006">
    <property type="entry name" value="neurotrypsin isoform X2"/>
    <property type="match status" value="2"/>
</dbReference>
<sequence length="572" mass="61710">MRNQRVVESECRCWNPAVWLLVPLLGSLILVAVSVLLRLGADGVHASDKTEYKVQLVNGRDRCEGRVEVRHTDAWGTVCDDEWDMVDANVVCRQLNCGVAVAVGSSSQFGQGTGLILLDNVNCRGNETELGQCRNLGWGVHNCYHFEDVGVTCREPALVATKGVEGLTTPPWENSGLRDGSVRLANGQHPCQGRVEVFYQGMWGTVCDDEWVLSNALVVCLQLGCGEAVSAHTNSYFGYGTGRILLDNVKCQGSETDLSECNSMGWGKHNCGHHEDAGVTCAGIPSEAPVATQNSRRAWETFTTEATQNITVTDSPSTTTLTTTAQTKGRPAIRVMNGNSSCQGRVEVLYRNVWGTVCDDDWSLTNANVVCRHLGCGPAVEAKTQAYFGYGLGPILLDNVECSGMEEELSQCFHLGWGQHNCGHHEDAGVICASIEYYGPHGRGFGATEQTPATAATTTTTTTQPSEGMVRLVGGQHQCEGRVETYLNTSWGTVCDDAWDLADAMVVCRQLGCGEATAARDEAFFGPGTGTIVMDNLKCRGTEASLQQCSHISWNMHNCDHSEDAGVTCSRS</sequence>
<dbReference type="FunFam" id="3.10.250.10:FF:000001">
    <property type="entry name" value="Lysyl oxidase 4 isoform X1"/>
    <property type="match status" value="1"/>
</dbReference>
<dbReference type="PROSITE" id="PS50287">
    <property type="entry name" value="SRCR_2"/>
    <property type="match status" value="4"/>
</dbReference>
<feature type="disulfide bond" evidence="5">
    <location>
        <begin position="358"/>
        <end position="422"/>
    </location>
</feature>
<dbReference type="SMART" id="SM00202">
    <property type="entry name" value="SR"/>
    <property type="match status" value="4"/>
</dbReference>
<feature type="disulfide bond" evidence="5">
    <location>
        <begin position="251"/>
        <end position="261"/>
    </location>
</feature>
<feature type="disulfide bond" evidence="5">
    <location>
        <begin position="79"/>
        <end position="143"/>
    </location>
</feature>
<evidence type="ECO:0000256" key="2">
    <source>
        <dbReference type="ARBA" id="ARBA00022737"/>
    </source>
</evidence>
<feature type="disulfide bond" evidence="5">
    <location>
        <begin position="402"/>
        <end position="412"/>
    </location>
</feature>
<evidence type="ECO:0000259" key="7">
    <source>
        <dbReference type="PROSITE" id="PS50287"/>
    </source>
</evidence>
<reference evidence="8 9" key="1">
    <citation type="submission" date="2017-12" db="EMBL/GenBank/DDBJ databases">
        <title>Integrating genomic resources of turbot (Scophthalmus maximus) in depth evaluation of genetic and physical mapping variation across individuals.</title>
        <authorList>
            <person name="Martinez P."/>
        </authorList>
    </citation>
    <scope>NUCLEOTIDE SEQUENCE [LARGE SCALE GENOMIC DNA]</scope>
</reference>
<dbReference type="PROSITE" id="PS00420">
    <property type="entry name" value="SRCR_1"/>
    <property type="match status" value="3"/>
</dbReference>
<feature type="disulfide bond" evidence="5">
    <location>
        <begin position="92"/>
        <end position="153"/>
    </location>
</feature>
<evidence type="ECO:0000256" key="3">
    <source>
        <dbReference type="ARBA" id="ARBA00023157"/>
    </source>
</evidence>
<evidence type="ECO:0000313" key="8">
    <source>
        <dbReference type="EMBL" id="AWP00436.1"/>
    </source>
</evidence>
<keyword evidence="4" id="KW-0325">Glycoprotein</keyword>
<evidence type="ECO:0000256" key="4">
    <source>
        <dbReference type="ARBA" id="ARBA00023180"/>
    </source>
</evidence>
<dbReference type="Pfam" id="PF00530">
    <property type="entry name" value="SRCR"/>
    <property type="match status" value="4"/>
</dbReference>
<feature type="transmembrane region" description="Helical" evidence="6">
    <location>
        <begin position="17"/>
        <end position="39"/>
    </location>
</feature>
<feature type="domain" description="SRCR" evidence="7">
    <location>
        <begin position="54"/>
        <end position="154"/>
    </location>
</feature>
<evidence type="ECO:0000256" key="1">
    <source>
        <dbReference type="ARBA" id="ARBA00022729"/>
    </source>
</evidence>
<protein>
    <submittedName>
        <fullName evidence="8">Putative scavenger receptor cysteine-rich domain-containing group B protein-like</fullName>
    </submittedName>
</protein>
<dbReference type="PANTHER" id="PTHR48071:SF18">
    <property type="entry name" value="DELETED IN MALIGNANT BRAIN TUMORS 1 PROTEIN-RELATED"/>
    <property type="match status" value="1"/>
</dbReference>
<accession>A0A2U9B9E9</accession>
<feature type="disulfide bond" evidence="5">
    <location>
        <begin position="539"/>
        <end position="549"/>
    </location>
</feature>
<keyword evidence="2" id="KW-0677">Repeat</keyword>
<dbReference type="AlphaFoldDB" id="A0A2U9B9E9"/>
<dbReference type="EMBL" id="CP026246">
    <property type="protein sequence ID" value="AWP00436.1"/>
    <property type="molecule type" value="Genomic_DNA"/>
</dbReference>
<dbReference type="InterPro" id="IPR001190">
    <property type="entry name" value="SRCR"/>
</dbReference>
<dbReference type="Gene3D" id="3.10.250.10">
    <property type="entry name" value="SRCR-like domain"/>
    <property type="match status" value="4"/>
</dbReference>
<gene>
    <name evidence="8" type="ORF">SMAX5B_004222</name>
</gene>
<keyword evidence="6" id="KW-1133">Transmembrane helix</keyword>
<evidence type="ECO:0000256" key="6">
    <source>
        <dbReference type="SAM" id="Phobius"/>
    </source>
</evidence>
<evidence type="ECO:0000313" key="9">
    <source>
        <dbReference type="Proteomes" id="UP000246464"/>
    </source>
</evidence>
<keyword evidence="9" id="KW-1185">Reference proteome</keyword>
<keyword evidence="6" id="KW-0472">Membrane</keyword>
<feature type="disulfide bond" evidence="5">
    <location>
        <begin position="495"/>
        <end position="559"/>
    </location>
</feature>
<keyword evidence="3 5" id="KW-1015">Disulfide bond</keyword>
<dbReference type="STRING" id="52904.ENSSMAP00000000709"/>
<dbReference type="PANTHER" id="PTHR48071">
    <property type="entry name" value="SRCR DOMAIN-CONTAINING PROTEIN"/>
    <property type="match status" value="1"/>
</dbReference>
<organism evidence="8 9">
    <name type="scientific">Scophthalmus maximus</name>
    <name type="common">Turbot</name>
    <name type="synonym">Psetta maxima</name>
    <dbReference type="NCBI Taxonomy" id="52904"/>
    <lineage>
        <taxon>Eukaryota</taxon>
        <taxon>Metazoa</taxon>
        <taxon>Chordata</taxon>
        <taxon>Craniata</taxon>
        <taxon>Vertebrata</taxon>
        <taxon>Euteleostomi</taxon>
        <taxon>Actinopterygii</taxon>
        <taxon>Neopterygii</taxon>
        <taxon>Teleostei</taxon>
        <taxon>Neoteleostei</taxon>
        <taxon>Acanthomorphata</taxon>
        <taxon>Carangaria</taxon>
        <taxon>Pleuronectiformes</taxon>
        <taxon>Pleuronectoidei</taxon>
        <taxon>Scophthalmidae</taxon>
        <taxon>Scophthalmus</taxon>
    </lineage>
</organism>